<dbReference type="GO" id="GO:0016491">
    <property type="term" value="F:oxidoreductase activity"/>
    <property type="evidence" value="ECO:0007669"/>
    <property type="project" value="InterPro"/>
</dbReference>
<dbReference type="Proteomes" id="UP000229498">
    <property type="component" value="Unassembled WGS sequence"/>
</dbReference>
<dbReference type="InterPro" id="IPR025859">
    <property type="entry name" value="AurF/CmlI"/>
</dbReference>
<dbReference type="SUPFAM" id="SSF47240">
    <property type="entry name" value="Ferritin-like"/>
    <property type="match status" value="1"/>
</dbReference>
<name>A0A2M9FXN4_9PROT</name>
<dbReference type="InterPro" id="IPR012348">
    <property type="entry name" value="RNR-like"/>
</dbReference>
<dbReference type="Pfam" id="PF11583">
    <property type="entry name" value="AurF"/>
    <property type="match status" value="1"/>
</dbReference>
<dbReference type="EMBL" id="PHIG01000047">
    <property type="protein sequence ID" value="PJK28199.1"/>
    <property type="molecule type" value="Genomic_DNA"/>
</dbReference>
<evidence type="ECO:0000313" key="2">
    <source>
        <dbReference type="Proteomes" id="UP000229498"/>
    </source>
</evidence>
<sequence length="304" mass="34612">MYYHNYTYADTLAASARVNWQVEDIINDGKRLDFSRRFMPEALARVEPLTMLSDDERRILNQVRGNAYLGIFGLVEEFILPFVMDHARPQLDVDDHQTRAMLQFATEEAKHIHLFKRFAAAFEAGFGTRCDLIGPPSAVAEFVFGHPPLAVALTILHIEWMTQRHYVESVRDDLDLDPLFRSLLRHHWMEEAQHAKLDTLMVETIAAGLDEAGIEAGVQGYAAIGAFLDEGLRQQTVFDLDAFERASGRKLEWPEREEIAEQQHQANRWTYLGSGMSHPNFLATVGHLSPAAREQIEEMAPTFC</sequence>
<accession>A0A2M9FXN4</accession>
<reference evidence="1 2" key="1">
    <citation type="submission" date="2017-11" db="EMBL/GenBank/DDBJ databases">
        <title>Draft genome sequence of Rhizobiales bacterium SY3-13.</title>
        <authorList>
            <person name="Sun C."/>
        </authorList>
    </citation>
    <scope>NUCLEOTIDE SEQUENCE [LARGE SCALE GENOMIC DNA]</scope>
    <source>
        <strain evidence="1 2">SY3-13</strain>
    </source>
</reference>
<evidence type="ECO:0000313" key="1">
    <source>
        <dbReference type="EMBL" id="PJK28199.1"/>
    </source>
</evidence>
<keyword evidence="2" id="KW-1185">Reference proteome</keyword>
<gene>
    <name evidence="1" type="ORF">CVT23_17630</name>
</gene>
<evidence type="ECO:0008006" key="3">
    <source>
        <dbReference type="Google" id="ProtNLM"/>
    </source>
</evidence>
<proteinExistence type="predicted"/>
<dbReference type="RefSeq" id="WP_109794646.1">
    <property type="nucleotide sequence ID" value="NZ_PHIG01000047.1"/>
</dbReference>
<organism evidence="1 2">
    <name type="scientific">Minwuia thermotolerans</name>
    <dbReference type="NCBI Taxonomy" id="2056226"/>
    <lineage>
        <taxon>Bacteria</taxon>
        <taxon>Pseudomonadati</taxon>
        <taxon>Pseudomonadota</taxon>
        <taxon>Alphaproteobacteria</taxon>
        <taxon>Minwuiales</taxon>
        <taxon>Minwuiaceae</taxon>
        <taxon>Minwuia</taxon>
    </lineage>
</organism>
<dbReference type="InterPro" id="IPR009078">
    <property type="entry name" value="Ferritin-like_SF"/>
</dbReference>
<dbReference type="OrthoDB" id="571340at2"/>
<dbReference type="Gene3D" id="1.10.620.20">
    <property type="entry name" value="Ribonucleotide Reductase, subunit A"/>
    <property type="match status" value="1"/>
</dbReference>
<dbReference type="AlphaFoldDB" id="A0A2M9FXN4"/>
<protein>
    <recommendedName>
        <fullName evidence="3">Diiron oxygenase</fullName>
    </recommendedName>
</protein>
<comment type="caution">
    <text evidence="1">The sequence shown here is derived from an EMBL/GenBank/DDBJ whole genome shotgun (WGS) entry which is preliminary data.</text>
</comment>